<dbReference type="InterPro" id="IPR052243">
    <property type="entry name" value="Mito_inner_membrane_organizer"/>
</dbReference>
<gene>
    <name evidence="4" type="ORF">MKZ38_009934</name>
</gene>
<dbReference type="InterPro" id="IPR036869">
    <property type="entry name" value="J_dom_sf"/>
</dbReference>
<dbReference type="EMBL" id="JAKWBI020000081">
    <property type="protein sequence ID" value="KAJ2903449.1"/>
    <property type="molecule type" value="Genomic_DNA"/>
</dbReference>
<reference evidence="4" key="1">
    <citation type="submission" date="2022-07" db="EMBL/GenBank/DDBJ databases">
        <title>Draft genome sequence of Zalerion maritima ATCC 34329, a (micro)plastics degrading marine fungus.</title>
        <authorList>
            <person name="Paco A."/>
            <person name="Goncalves M.F.M."/>
            <person name="Rocha-Santos T.A.P."/>
            <person name="Alves A."/>
        </authorList>
    </citation>
    <scope>NUCLEOTIDE SEQUENCE</scope>
    <source>
        <strain evidence="4">ATCC 34329</strain>
    </source>
</reference>
<evidence type="ECO:0000313" key="4">
    <source>
        <dbReference type="EMBL" id="KAJ2903449.1"/>
    </source>
</evidence>
<feature type="domain" description="J" evidence="3">
    <location>
        <begin position="262"/>
        <end position="336"/>
    </location>
</feature>
<dbReference type="SMART" id="SM00271">
    <property type="entry name" value="DnaJ"/>
    <property type="match status" value="1"/>
</dbReference>
<dbReference type="AlphaFoldDB" id="A0AAD5RSW2"/>
<dbReference type="PROSITE" id="PS50076">
    <property type="entry name" value="DNAJ_2"/>
    <property type="match status" value="1"/>
</dbReference>
<comment type="caution">
    <text evidence="4">The sequence shown here is derived from an EMBL/GenBank/DDBJ whole genome shotgun (WGS) entry which is preliminary data.</text>
</comment>
<dbReference type="Pfam" id="PF11875">
    <property type="entry name" value="DnaJ-like_C11_C"/>
    <property type="match status" value="1"/>
</dbReference>
<proteinExistence type="predicted"/>
<organism evidence="4 5">
    <name type="scientific">Zalerion maritima</name>
    <dbReference type="NCBI Taxonomy" id="339359"/>
    <lineage>
        <taxon>Eukaryota</taxon>
        <taxon>Fungi</taxon>
        <taxon>Dikarya</taxon>
        <taxon>Ascomycota</taxon>
        <taxon>Pezizomycotina</taxon>
        <taxon>Sordariomycetes</taxon>
        <taxon>Lulworthiomycetidae</taxon>
        <taxon>Lulworthiales</taxon>
        <taxon>Lulworthiaceae</taxon>
        <taxon>Zalerion</taxon>
    </lineage>
</organism>
<dbReference type="SUPFAM" id="SSF46565">
    <property type="entry name" value="Chaperone J-domain"/>
    <property type="match status" value="1"/>
</dbReference>
<evidence type="ECO:0000259" key="3">
    <source>
        <dbReference type="PROSITE" id="PS50076"/>
    </source>
</evidence>
<keyword evidence="5" id="KW-1185">Reference proteome</keyword>
<feature type="compositionally biased region" description="Basic and acidic residues" evidence="2">
    <location>
        <begin position="1"/>
        <end position="11"/>
    </location>
</feature>
<protein>
    <submittedName>
        <fullName evidence="4">DnaJ domain-containing protein</fullName>
    </submittedName>
</protein>
<feature type="compositionally biased region" description="Basic and acidic residues" evidence="2">
    <location>
        <begin position="102"/>
        <end position="115"/>
    </location>
</feature>
<feature type="region of interest" description="Disordered" evidence="2">
    <location>
        <begin position="216"/>
        <end position="252"/>
    </location>
</feature>
<evidence type="ECO:0000256" key="1">
    <source>
        <dbReference type="ARBA" id="ARBA00023186"/>
    </source>
</evidence>
<dbReference type="CDD" id="cd06257">
    <property type="entry name" value="DnaJ"/>
    <property type="match status" value="1"/>
</dbReference>
<dbReference type="InterPro" id="IPR001623">
    <property type="entry name" value="DnaJ_domain"/>
</dbReference>
<dbReference type="PANTHER" id="PTHR44157:SF1">
    <property type="entry name" value="DNAJ HOMOLOG SUBFAMILY C MEMBER 11"/>
    <property type="match status" value="1"/>
</dbReference>
<keyword evidence="1" id="KW-0143">Chaperone</keyword>
<dbReference type="InterPro" id="IPR024586">
    <property type="entry name" value="DnaJ-like_C11_C"/>
</dbReference>
<feature type="compositionally biased region" description="Basic residues" evidence="2">
    <location>
        <begin position="18"/>
        <end position="34"/>
    </location>
</feature>
<dbReference type="GO" id="GO:0005739">
    <property type="term" value="C:mitochondrion"/>
    <property type="evidence" value="ECO:0007669"/>
    <property type="project" value="GOC"/>
</dbReference>
<evidence type="ECO:0000256" key="2">
    <source>
        <dbReference type="SAM" id="MobiDB-lite"/>
    </source>
</evidence>
<feature type="region of interest" description="Disordered" evidence="2">
    <location>
        <begin position="1"/>
        <end position="135"/>
    </location>
</feature>
<dbReference type="GO" id="GO:0042407">
    <property type="term" value="P:cristae formation"/>
    <property type="evidence" value="ECO:0007669"/>
    <property type="project" value="TreeGrafter"/>
</dbReference>
<name>A0AAD5RSW2_9PEZI</name>
<evidence type="ECO:0000313" key="5">
    <source>
        <dbReference type="Proteomes" id="UP001201980"/>
    </source>
</evidence>
<accession>A0AAD5RSW2</accession>
<dbReference type="Gene3D" id="1.10.287.110">
    <property type="entry name" value="DnaJ domain"/>
    <property type="match status" value="1"/>
</dbReference>
<dbReference type="PANTHER" id="PTHR44157">
    <property type="entry name" value="DNAJ HOMOLOG SUBFAMILY C MEMBER 11"/>
    <property type="match status" value="1"/>
</dbReference>
<sequence>MPSDTSSRHESGSSSRHGSSRHSSRRHGSSRTGHRPSSIYAPSRNGSRVFSESRESLGTPETSAPRSPVGLEEAGIRLFGEESGDNNGGGMFYRQSNNSRLSTRDKNRDTDKDTLRAPNDARSLRSSRSRGLASGGLYGLGGGGAASRFSLTDQFTSSRQEYEFDDADDASIYYTPASEAGFDEEEEDGYWDDGDIGGGMEDTIVLNPPPPPAIEVEPPESDAQSLKASDEKSIAPAPAPMPMKPMGGPRGPMRPRGPPLRDAYELFCISKRHEVDDGSWEDQVRRAFRRVMPLVHPDAQPDDEMRDLAGLYFNDVIKSYEVLVSAGKRVEYDADLVEASLLGDYDSLLEALNAERGWSGRNEITAVDAKCQHAAMRQMVHENGIHTSSDLTVRLDGRHRLGHGDPLLPRPLDLALGHAVSVPLSMTPLRALSFRAVASIPPQAARIQHELEKVMVKCLSGRPNPDPVLTVSASVHALLENSPLSSLAPLHFALLTSISPENLMNLATSGIEPGLSIGLQQEIPSTRNGLPPTLLSLEISPLTVPTKSFHFSHALKHNQLPQPLYISGSLTSTMGSMSPPHADLELHQPLPRVYGGGGAWFTCNSGDWGYEDGHRRIYTLFHRLQRFAQSRRDHGGGIGDILSLVLGMPPRAEIGWTGCDIGNPGARPLVPCRKLGTLGQAGCTSHKGKYQLSASVGGLAGSGVSARYRTGIAHHPWLQRIRYSRRVGVELELATSSLMGPQVVGRSMFRLGKFANVGLEIGSGARGTLHLGLHWQRLGQRVSIPIVIGAGEGCRILSQLAFWGAITPVLVSHAVKAFKAWRLSRMEGLEGKEARRIAKDKKKNDEEWERIRIEELVEREQERRRVEADILSALLAPGTEARQARERKEKAGGGLIIQSAKFGLVADEKTGEWDMDEEVADVTVALAALVDGERGESLLRIPRGMKLERLLGFWDPCPGRRKTLVVRYSYRGQEETVFVKSGAGLMLGAAAD</sequence>
<dbReference type="Proteomes" id="UP001201980">
    <property type="component" value="Unassembled WGS sequence"/>
</dbReference>